<feature type="transmembrane region" description="Helical" evidence="2">
    <location>
        <begin position="12"/>
        <end position="37"/>
    </location>
</feature>
<keyword evidence="2" id="KW-0812">Transmembrane</keyword>
<keyword evidence="2" id="KW-0472">Membrane</keyword>
<evidence type="ECO:0000256" key="1">
    <source>
        <dbReference type="SAM" id="MobiDB-lite"/>
    </source>
</evidence>
<accession>A0ABW7WTV4</accession>
<organism evidence="3 4">
    <name type="scientific">Nocardia xishanensis</name>
    <dbReference type="NCBI Taxonomy" id="238964"/>
    <lineage>
        <taxon>Bacteria</taxon>
        <taxon>Bacillati</taxon>
        <taxon>Actinomycetota</taxon>
        <taxon>Actinomycetes</taxon>
        <taxon>Mycobacteriales</taxon>
        <taxon>Nocardiaceae</taxon>
        <taxon>Nocardia</taxon>
    </lineage>
</organism>
<sequence>MRWWGRLGRRMHRAALLLAVFGAVIGGLAVAGLTWWLLWWVLGAKAETPNQVELTKIALSVSAGVGGAVALVVAYRRQRDSERGRFAELFGAAARQLGDEDPAVRLAGVYAMAGVADEFSAPVRRQQCIDVLCGYLRLPYEPDDGGNHLISRAETAQESGREVERVYRIRHNDREVRATIVRVIAEHLRPYGEASWSRCDFDFTGAVLENADFEATEFRGRWTTFARARFVGDRSIDFNRARFTGHHVTFRDATFSAPIVTFDNAEFRTARTTFDGATFDSPWTSFARATFAGADTGFIGARFLGARTTWRAAEFQAERTSFERATLDGEQASFERAVFSGQRVAFTAAQLYATAVTFEEAELGAAQRLRRRVTREIDFVGAEFHGAVSFARSTIAGRTADFREGDFFGEISFVATRFTAAETHFDRPKAWVGVRFDWDDDSARKPASVRPNPWPPVPEAAPAPST</sequence>
<comment type="caution">
    <text evidence="3">The sequence shown here is derived from an EMBL/GenBank/DDBJ whole genome shotgun (WGS) entry which is preliminary data.</text>
</comment>
<feature type="compositionally biased region" description="Pro residues" evidence="1">
    <location>
        <begin position="452"/>
        <end position="466"/>
    </location>
</feature>
<keyword evidence="2" id="KW-1133">Transmembrane helix</keyword>
<name>A0ABW7WTV4_9NOCA</name>
<dbReference type="RefSeq" id="WP_364819424.1">
    <property type="nucleotide sequence ID" value="NZ_JBFAYM010000003.1"/>
</dbReference>
<dbReference type="EMBL" id="JBIRYO010000001">
    <property type="protein sequence ID" value="MFI2472258.1"/>
    <property type="molecule type" value="Genomic_DNA"/>
</dbReference>
<evidence type="ECO:0000256" key="2">
    <source>
        <dbReference type="SAM" id="Phobius"/>
    </source>
</evidence>
<gene>
    <name evidence="3" type="ORF">ACH49W_02680</name>
</gene>
<keyword evidence="4" id="KW-1185">Reference proteome</keyword>
<protein>
    <submittedName>
        <fullName evidence="3">Pentapeptide repeat-containing protein</fullName>
    </submittedName>
</protein>
<feature type="region of interest" description="Disordered" evidence="1">
    <location>
        <begin position="443"/>
        <end position="466"/>
    </location>
</feature>
<dbReference type="Proteomes" id="UP001611415">
    <property type="component" value="Unassembled WGS sequence"/>
</dbReference>
<proteinExistence type="predicted"/>
<evidence type="ECO:0000313" key="4">
    <source>
        <dbReference type="Proteomes" id="UP001611415"/>
    </source>
</evidence>
<reference evidence="3 4" key="1">
    <citation type="submission" date="2024-10" db="EMBL/GenBank/DDBJ databases">
        <title>The Natural Products Discovery Center: Release of the First 8490 Sequenced Strains for Exploring Actinobacteria Biosynthetic Diversity.</title>
        <authorList>
            <person name="Kalkreuter E."/>
            <person name="Kautsar S.A."/>
            <person name="Yang D."/>
            <person name="Bader C.D."/>
            <person name="Teijaro C.N."/>
            <person name="Fluegel L."/>
            <person name="Davis C.M."/>
            <person name="Simpson J.R."/>
            <person name="Lauterbach L."/>
            <person name="Steele A.D."/>
            <person name="Gui C."/>
            <person name="Meng S."/>
            <person name="Li G."/>
            <person name="Viehrig K."/>
            <person name="Ye F."/>
            <person name="Su P."/>
            <person name="Kiefer A.F."/>
            <person name="Nichols A."/>
            <person name="Cepeda A.J."/>
            <person name="Yan W."/>
            <person name="Fan B."/>
            <person name="Jiang Y."/>
            <person name="Adhikari A."/>
            <person name="Zheng C.-J."/>
            <person name="Schuster L."/>
            <person name="Cowan T.M."/>
            <person name="Smanski M.J."/>
            <person name="Chevrette M.G."/>
            <person name="De Carvalho L.P.S."/>
            <person name="Shen B."/>
        </authorList>
    </citation>
    <scope>NUCLEOTIDE SEQUENCE [LARGE SCALE GENOMIC DNA]</scope>
    <source>
        <strain evidence="3 4">NPDC019275</strain>
    </source>
</reference>
<feature type="transmembrane region" description="Helical" evidence="2">
    <location>
        <begin position="57"/>
        <end position="75"/>
    </location>
</feature>
<evidence type="ECO:0000313" key="3">
    <source>
        <dbReference type="EMBL" id="MFI2472258.1"/>
    </source>
</evidence>
<dbReference type="Gene3D" id="2.160.20.80">
    <property type="entry name" value="E3 ubiquitin-protein ligase SopA"/>
    <property type="match status" value="1"/>
</dbReference>